<sequence length="428" mass="48833">METYTSEEAVTGNDGAASGDHNDDASISSDAYVSSDHHTYLELGEEGPTFRTYLHVGDHVVVLSENKAEPSSDTCDKPEDPYEYKKPEEVTVSYKAKGVTWARWRCDGWKHVSYSMVDCTRCQFLCTIGTAGDTIIGKCQRNRCQFNLANHHCDLANTRCDLANHRMVNHRMANHRCDFANHRYDLANHRCDLANHRCDLANHRYDLANHNCDLFNHRCDLANHPYDLLNHSCDLANHPCDLLNHRCDLANHNCDLLNHRCDLANHNCDLLSHPCDLANHRRISDDNRYNNNCYLFEKEQVNWGTANLHCHRHGAQLTSIKDAKENNFIEGLISNAPKGWEAVWIGLTDIHKAGPLTWTDGSPVTFANWAPGEPNNDQVLPIPSHKENCVGVYSETYRKCFFGKRKKGEWNDARCGWRCPYVCKRPIQ</sequence>
<dbReference type="Gene3D" id="3.10.100.10">
    <property type="entry name" value="Mannose-Binding Protein A, subunit A"/>
    <property type="match status" value="1"/>
</dbReference>
<dbReference type="InterPro" id="IPR016187">
    <property type="entry name" value="CTDL_fold"/>
</dbReference>
<dbReference type="InterPro" id="IPR018378">
    <property type="entry name" value="C-type_lectin_CS"/>
</dbReference>
<feature type="region of interest" description="Disordered" evidence="2">
    <location>
        <begin position="1"/>
        <end position="29"/>
    </location>
</feature>
<evidence type="ECO:0000256" key="1">
    <source>
        <dbReference type="ARBA" id="ARBA00023157"/>
    </source>
</evidence>
<dbReference type="InterPro" id="IPR050111">
    <property type="entry name" value="C-type_lectin/snaclec_domain"/>
</dbReference>
<dbReference type="SMART" id="SM00034">
    <property type="entry name" value="CLECT"/>
    <property type="match status" value="1"/>
</dbReference>
<evidence type="ECO:0000313" key="5">
    <source>
        <dbReference type="Proteomes" id="UP000838412"/>
    </source>
</evidence>
<dbReference type="AlphaFoldDB" id="A0A8J9Z044"/>
<dbReference type="Proteomes" id="UP000838412">
    <property type="component" value="Chromosome 14"/>
</dbReference>
<dbReference type="Pfam" id="PF00059">
    <property type="entry name" value="Lectin_C"/>
    <property type="match status" value="1"/>
</dbReference>
<proteinExistence type="predicted"/>
<evidence type="ECO:0000259" key="3">
    <source>
        <dbReference type="PROSITE" id="PS50041"/>
    </source>
</evidence>
<keyword evidence="5" id="KW-1185">Reference proteome</keyword>
<name>A0A8J9Z044_BRALA</name>
<dbReference type="CDD" id="cd00037">
    <property type="entry name" value="CLECT"/>
    <property type="match status" value="1"/>
</dbReference>
<evidence type="ECO:0000313" key="4">
    <source>
        <dbReference type="EMBL" id="CAH1244731.1"/>
    </source>
</evidence>
<reference evidence="4" key="1">
    <citation type="submission" date="2022-01" db="EMBL/GenBank/DDBJ databases">
        <authorList>
            <person name="Braso-Vives M."/>
        </authorList>
    </citation>
    <scope>NUCLEOTIDE SEQUENCE</scope>
</reference>
<dbReference type="PROSITE" id="PS50041">
    <property type="entry name" value="C_TYPE_LECTIN_2"/>
    <property type="match status" value="1"/>
</dbReference>
<keyword evidence="1" id="KW-1015">Disulfide bond</keyword>
<dbReference type="PANTHER" id="PTHR22803">
    <property type="entry name" value="MANNOSE, PHOSPHOLIPASE, LECTIN RECEPTOR RELATED"/>
    <property type="match status" value="1"/>
</dbReference>
<organism evidence="4 5">
    <name type="scientific">Branchiostoma lanceolatum</name>
    <name type="common">Common lancelet</name>
    <name type="synonym">Amphioxus lanceolatum</name>
    <dbReference type="NCBI Taxonomy" id="7740"/>
    <lineage>
        <taxon>Eukaryota</taxon>
        <taxon>Metazoa</taxon>
        <taxon>Chordata</taxon>
        <taxon>Cephalochordata</taxon>
        <taxon>Leptocardii</taxon>
        <taxon>Amphioxiformes</taxon>
        <taxon>Branchiostomatidae</taxon>
        <taxon>Branchiostoma</taxon>
    </lineage>
</organism>
<accession>A0A8J9Z044</accession>
<gene>
    <name evidence="4" type="primary">VCAN</name>
    <name evidence="4" type="ORF">BLAG_LOCUS7301</name>
</gene>
<feature type="domain" description="C-type lectin" evidence="3">
    <location>
        <begin position="289"/>
        <end position="424"/>
    </location>
</feature>
<dbReference type="InterPro" id="IPR001304">
    <property type="entry name" value="C-type_lectin-like"/>
</dbReference>
<evidence type="ECO:0000256" key="2">
    <source>
        <dbReference type="SAM" id="MobiDB-lite"/>
    </source>
</evidence>
<dbReference type="OrthoDB" id="418245at2759"/>
<protein>
    <submittedName>
        <fullName evidence="4">VCAN protein</fullName>
    </submittedName>
</protein>
<dbReference type="SUPFAM" id="SSF56436">
    <property type="entry name" value="C-type lectin-like"/>
    <property type="match status" value="1"/>
</dbReference>
<dbReference type="EMBL" id="OV696699">
    <property type="protein sequence ID" value="CAH1244731.1"/>
    <property type="molecule type" value="Genomic_DNA"/>
</dbReference>
<dbReference type="InterPro" id="IPR016186">
    <property type="entry name" value="C-type_lectin-like/link_sf"/>
</dbReference>
<dbReference type="PROSITE" id="PS00615">
    <property type="entry name" value="C_TYPE_LECTIN_1"/>
    <property type="match status" value="1"/>
</dbReference>